<evidence type="ECO:0000313" key="4">
    <source>
        <dbReference type="Proteomes" id="UP000023152"/>
    </source>
</evidence>
<organism evidence="3 4">
    <name type="scientific">Reticulomyxa filosa</name>
    <dbReference type="NCBI Taxonomy" id="46433"/>
    <lineage>
        <taxon>Eukaryota</taxon>
        <taxon>Sar</taxon>
        <taxon>Rhizaria</taxon>
        <taxon>Retaria</taxon>
        <taxon>Foraminifera</taxon>
        <taxon>Monothalamids</taxon>
        <taxon>Reticulomyxidae</taxon>
        <taxon>Reticulomyxa</taxon>
    </lineage>
</organism>
<evidence type="ECO:0000313" key="3">
    <source>
        <dbReference type="EMBL" id="ETO16438.1"/>
    </source>
</evidence>
<proteinExistence type="predicted"/>
<feature type="non-terminal residue" evidence="3">
    <location>
        <position position="432"/>
    </location>
</feature>
<gene>
    <name evidence="3" type="ORF">RFI_20901</name>
</gene>
<feature type="region of interest" description="Disordered" evidence="1">
    <location>
        <begin position="107"/>
        <end position="155"/>
    </location>
</feature>
<keyword evidence="4" id="KW-1185">Reference proteome</keyword>
<comment type="caution">
    <text evidence="3">The sequence shown here is derived from an EMBL/GenBank/DDBJ whole genome shotgun (WGS) entry which is preliminary data.</text>
</comment>
<name>X6MR29_RETFI</name>
<dbReference type="AlphaFoldDB" id="X6MR29"/>
<feature type="compositionally biased region" description="Polar residues" evidence="1">
    <location>
        <begin position="124"/>
        <end position="155"/>
    </location>
</feature>
<dbReference type="Pfam" id="PF02825">
    <property type="entry name" value="WWE"/>
    <property type="match status" value="1"/>
</dbReference>
<accession>X6MR29</accession>
<evidence type="ECO:0000259" key="2">
    <source>
        <dbReference type="PROSITE" id="PS50918"/>
    </source>
</evidence>
<dbReference type="SUPFAM" id="SSF117839">
    <property type="entry name" value="WWE domain"/>
    <property type="match status" value="1"/>
</dbReference>
<reference evidence="3 4" key="1">
    <citation type="journal article" date="2013" name="Curr. Biol.">
        <title>The Genome of the Foraminiferan Reticulomyxa filosa.</title>
        <authorList>
            <person name="Glockner G."/>
            <person name="Hulsmann N."/>
            <person name="Schleicher M."/>
            <person name="Noegel A.A."/>
            <person name="Eichinger L."/>
            <person name="Gallinger C."/>
            <person name="Pawlowski J."/>
            <person name="Sierra R."/>
            <person name="Euteneuer U."/>
            <person name="Pillet L."/>
            <person name="Moustafa A."/>
            <person name="Platzer M."/>
            <person name="Groth M."/>
            <person name="Szafranski K."/>
            <person name="Schliwa M."/>
        </authorList>
    </citation>
    <scope>NUCLEOTIDE SEQUENCE [LARGE SCALE GENOMIC DNA]</scope>
</reference>
<protein>
    <recommendedName>
        <fullName evidence="2">WWE domain-containing protein</fullName>
    </recommendedName>
</protein>
<dbReference type="EMBL" id="ASPP01018254">
    <property type="protein sequence ID" value="ETO16438.1"/>
    <property type="molecule type" value="Genomic_DNA"/>
</dbReference>
<dbReference type="PROSITE" id="PS50918">
    <property type="entry name" value="WWE"/>
    <property type="match status" value="1"/>
</dbReference>
<dbReference type="InterPro" id="IPR004170">
    <property type="entry name" value="WWE_dom"/>
</dbReference>
<feature type="region of interest" description="Disordered" evidence="1">
    <location>
        <begin position="210"/>
        <end position="245"/>
    </location>
</feature>
<dbReference type="InterPro" id="IPR037197">
    <property type="entry name" value="WWE_dom_sf"/>
</dbReference>
<evidence type="ECO:0000256" key="1">
    <source>
        <dbReference type="SAM" id="MobiDB-lite"/>
    </source>
</evidence>
<feature type="domain" description="WWE" evidence="2">
    <location>
        <begin position="27"/>
        <end position="119"/>
    </location>
</feature>
<dbReference type="Gene3D" id="3.30.720.50">
    <property type="match status" value="1"/>
</dbReference>
<sequence length="432" mass="48413">MEAVRRCCTIHKYRNTTKITSNDVLDKCRKHLQLELKSSGTWESQDPRSGIWMAYDHENVLRIEQLYKNFAQQAVTNDLLNLDELHHVVDVFIESRRFTVDIRHGVQMNNSGGNRPVRRRKSAPKTSVANDPVSQEDTTVATSSATGNSNPISLSMSSTTFTVSTRTHINPATNVSMAGFLKPLQKIMDSIVTVMTSMDEAVDSYLAQTKAEKKDNEASEEKTLSDSKKDDNAINKNEPNKEKDKLLSKDHLIGLMTSHQLFTPDDMLNVVKNVVYMYPSLSKFVVSHISGGKSFIQFVVDRCLPYSTNATASKKQSESRSMMTNRSTTLAMELLSTLIHSGSSKSPIDKETLKKIVILLVAHVESLTKYLTSDHKEQERVFPMACSIVADLEVLESFIKNAQEKPSRFAAQLMLENSLIQSLCKLLDGKVM</sequence>
<dbReference type="Proteomes" id="UP000023152">
    <property type="component" value="Unassembled WGS sequence"/>
</dbReference>